<name>A0A061FVC4_THECC</name>
<dbReference type="Pfam" id="PF03870">
    <property type="entry name" value="RNA_pol_Rpb8"/>
    <property type="match status" value="1"/>
</dbReference>
<dbReference type="PIRSF" id="PIRSF000779">
    <property type="entry name" value="RNA_pol_Rpb8"/>
    <property type="match status" value="1"/>
</dbReference>
<dbReference type="GO" id="GO:0005736">
    <property type="term" value="C:RNA polymerase I complex"/>
    <property type="evidence" value="ECO:0000318"/>
    <property type="project" value="GO_Central"/>
</dbReference>
<dbReference type="InParanoid" id="A0A061FVC4"/>
<dbReference type="InterPro" id="IPR012340">
    <property type="entry name" value="NA-bd_OB-fold"/>
</dbReference>
<dbReference type="PANTHER" id="PTHR10917">
    <property type="entry name" value="DNA-DIRECTED RNA POLYMERASES I, II, AND III SUBUNIT RPABC3"/>
    <property type="match status" value="1"/>
</dbReference>
<dbReference type="EMBL" id="CM001888">
    <property type="protein sequence ID" value="EOY18744.1"/>
    <property type="molecule type" value="Genomic_DNA"/>
</dbReference>
<proteinExistence type="inferred from homology"/>
<evidence type="ECO:0000256" key="2">
    <source>
        <dbReference type="ARBA" id="ARBA00008912"/>
    </source>
</evidence>
<evidence type="ECO:0000313" key="5">
    <source>
        <dbReference type="EMBL" id="EOY18744.1"/>
    </source>
</evidence>
<sequence>MSKADHVIFQQVFVVHKADQEINGVTSIEARSQLHKILMQLDVDTERYPMKVGDTFLLSLAYTLYLDGETQTDYNFPEKKETLVDSYEYVRQGKLNNVTMEKESSTMEISFSFGDLFMLLKGDPSRLSHLEHEKKLFLLISKLPYKKPIWTV</sequence>
<dbReference type="eggNOG" id="KOG3400">
    <property type="taxonomic scope" value="Eukaryota"/>
</dbReference>
<evidence type="ECO:0000256" key="4">
    <source>
        <dbReference type="PIRNR" id="PIRNR000779"/>
    </source>
</evidence>
<dbReference type="STRING" id="3641.A0A061FVC4"/>
<dbReference type="Gene3D" id="2.40.50.140">
    <property type="entry name" value="Nucleic acid-binding proteins"/>
    <property type="match status" value="1"/>
</dbReference>
<dbReference type="AlphaFoldDB" id="A0A061FVC4"/>
<dbReference type="SMART" id="SM00658">
    <property type="entry name" value="RPOL8c"/>
    <property type="match status" value="1"/>
</dbReference>
<keyword evidence="6" id="KW-1185">Reference proteome</keyword>
<comment type="similarity">
    <text evidence="2 4">Belongs to the eukaryotic RPB8 RNA polymerase subunit family.</text>
</comment>
<dbReference type="GO" id="GO:0005666">
    <property type="term" value="C:RNA polymerase III complex"/>
    <property type="evidence" value="ECO:0000318"/>
    <property type="project" value="GO_Central"/>
</dbReference>
<dbReference type="GO" id="GO:0006351">
    <property type="term" value="P:DNA-templated transcription"/>
    <property type="evidence" value="ECO:0007669"/>
    <property type="project" value="UniProtKB-UniRule"/>
</dbReference>
<dbReference type="GO" id="GO:0005665">
    <property type="term" value="C:RNA polymerase II, core complex"/>
    <property type="evidence" value="ECO:0000318"/>
    <property type="project" value="GO_Central"/>
</dbReference>
<dbReference type="PANTHER" id="PTHR10917:SF0">
    <property type="entry name" value="DNA-DIRECTED RNA POLYMERASES I, II, AND III SUBUNIT RPABC3"/>
    <property type="match status" value="1"/>
</dbReference>
<protein>
    <submittedName>
        <fullName evidence="5">RNA polymerase Rpb8, putative</fullName>
    </submittedName>
</protein>
<dbReference type="InterPro" id="IPR005570">
    <property type="entry name" value="RPABC3"/>
</dbReference>
<dbReference type="HOGENOM" id="CLU_103864_1_1_1"/>
<organism evidence="5 6">
    <name type="scientific">Theobroma cacao</name>
    <name type="common">Cacao</name>
    <name type="synonym">Cocoa</name>
    <dbReference type="NCBI Taxonomy" id="3641"/>
    <lineage>
        <taxon>Eukaryota</taxon>
        <taxon>Viridiplantae</taxon>
        <taxon>Streptophyta</taxon>
        <taxon>Embryophyta</taxon>
        <taxon>Tracheophyta</taxon>
        <taxon>Spermatophyta</taxon>
        <taxon>Magnoliopsida</taxon>
        <taxon>eudicotyledons</taxon>
        <taxon>Gunneridae</taxon>
        <taxon>Pentapetalae</taxon>
        <taxon>rosids</taxon>
        <taxon>malvids</taxon>
        <taxon>Malvales</taxon>
        <taxon>Malvaceae</taxon>
        <taxon>Byttnerioideae</taxon>
        <taxon>Theobroma</taxon>
    </lineage>
</organism>
<dbReference type="SUPFAM" id="SSF50249">
    <property type="entry name" value="Nucleic acid-binding proteins"/>
    <property type="match status" value="1"/>
</dbReference>
<evidence type="ECO:0000313" key="6">
    <source>
        <dbReference type="Proteomes" id="UP000026915"/>
    </source>
</evidence>
<accession>A0A061FVC4</accession>
<evidence type="ECO:0000256" key="1">
    <source>
        <dbReference type="ARBA" id="ARBA00004123"/>
    </source>
</evidence>
<evidence type="ECO:0000256" key="3">
    <source>
        <dbReference type="ARBA" id="ARBA00023242"/>
    </source>
</evidence>
<comment type="subcellular location">
    <subcellularLocation>
        <location evidence="1">Nucleus</location>
    </subcellularLocation>
</comment>
<keyword evidence="3 4" id="KW-0539">Nucleus</keyword>
<dbReference type="Gramene" id="EOY18744">
    <property type="protein sequence ID" value="EOY18744"/>
    <property type="gene ID" value="TCM_043250"/>
</dbReference>
<gene>
    <name evidence="5" type="ORF">TCM_043250</name>
</gene>
<dbReference type="GO" id="GO:0003899">
    <property type="term" value="F:DNA-directed RNA polymerase activity"/>
    <property type="evidence" value="ECO:0007669"/>
    <property type="project" value="UniProtKB-UniRule"/>
</dbReference>
<reference evidence="5 6" key="1">
    <citation type="journal article" date="2013" name="Genome Biol.">
        <title>The genome sequence of the most widely cultivated cacao type and its use to identify candidate genes regulating pod color.</title>
        <authorList>
            <person name="Motamayor J.C."/>
            <person name="Mockaitis K."/>
            <person name="Schmutz J."/>
            <person name="Haiminen N."/>
            <person name="Iii D.L."/>
            <person name="Cornejo O."/>
            <person name="Findley S.D."/>
            <person name="Zheng P."/>
            <person name="Utro F."/>
            <person name="Royaert S."/>
            <person name="Saski C."/>
            <person name="Jenkins J."/>
            <person name="Podicheti R."/>
            <person name="Zhao M."/>
            <person name="Scheffler B.E."/>
            <person name="Stack J.C."/>
            <person name="Feltus F.A."/>
            <person name="Mustiga G.M."/>
            <person name="Amores F."/>
            <person name="Phillips W."/>
            <person name="Marelli J.P."/>
            <person name="May G.D."/>
            <person name="Shapiro H."/>
            <person name="Ma J."/>
            <person name="Bustamante C.D."/>
            <person name="Schnell R.J."/>
            <person name="Main D."/>
            <person name="Gilbert D."/>
            <person name="Parida L."/>
            <person name="Kuhn D.N."/>
        </authorList>
    </citation>
    <scope>NUCLEOTIDE SEQUENCE [LARGE SCALE GENOMIC DNA]</scope>
    <source>
        <strain evidence="6">cv. Matina 1-6</strain>
    </source>
</reference>
<dbReference type="Proteomes" id="UP000026915">
    <property type="component" value="Chromosome 10"/>
</dbReference>